<keyword evidence="3" id="KW-0548">Nucleotidyltransferase</keyword>
<dbReference type="PANTHER" id="PTHR37984">
    <property type="entry name" value="PROTEIN CBG26694"/>
    <property type="match status" value="1"/>
</dbReference>
<evidence type="ECO:0000313" key="3">
    <source>
        <dbReference type="EMBL" id="GJS88014.1"/>
    </source>
</evidence>
<dbReference type="InterPro" id="IPR012337">
    <property type="entry name" value="RNaseH-like_sf"/>
</dbReference>
<dbReference type="PANTHER" id="PTHR37984:SF5">
    <property type="entry name" value="PROTEIN NYNRIN-LIKE"/>
    <property type="match status" value="1"/>
</dbReference>
<keyword evidence="3" id="KW-0808">Transferase</keyword>
<comment type="caution">
    <text evidence="3">The sequence shown here is derived from an EMBL/GenBank/DDBJ whole genome shotgun (WGS) entry which is preliminary data.</text>
</comment>
<reference evidence="3" key="1">
    <citation type="journal article" date="2022" name="Int. J. Mol. Sci.">
        <title>Draft Genome of Tanacetum Coccineum: Genomic Comparison of Closely Related Tanacetum-Family Plants.</title>
        <authorList>
            <person name="Yamashiro T."/>
            <person name="Shiraishi A."/>
            <person name="Nakayama K."/>
            <person name="Satake H."/>
        </authorList>
    </citation>
    <scope>NUCLEOTIDE SEQUENCE</scope>
</reference>
<keyword evidence="3" id="KW-0695">RNA-directed DNA polymerase</keyword>
<dbReference type="SUPFAM" id="SSF53098">
    <property type="entry name" value="Ribonuclease H-like"/>
    <property type="match status" value="1"/>
</dbReference>
<evidence type="ECO:0000259" key="2">
    <source>
        <dbReference type="PROSITE" id="PS50994"/>
    </source>
</evidence>
<dbReference type="Gene3D" id="3.30.420.10">
    <property type="entry name" value="Ribonuclease H-like superfamily/Ribonuclease H"/>
    <property type="match status" value="1"/>
</dbReference>
<keyword evidence="4" id="KW-1185">Reference proteome</keyword>
<dbReference type="Proteomes" id="UP001151760">
    <property type="component" value="Unassembled WGS sequence"/>
</dbReference>
<reference evidence="3" key="2">
    <citation type="submission" date="2022-01" db="EMBL/GenBank/DDBJ databases">
        <authorList>
            <person name="Yamashiro T."/>
            <person name="Shiraishi A."/>
            <person name="Satake H."/>
            <person name="Nakayama K."/>
        </authorList>
    </citation>
    <scope>NUCLEOTIDE SEQUENCE</scope>
</reference>
<sequence length="507" mass="56801">MKHSYSNDDTCFSIDVIDEILEEDFDALLNEGTENVAADHLSRIENDETSDDSEVDDNFPRETLMEINTEDEPWFADFANYLTANTPSRRNPTFSKMPKALISDSGTHFCNKIIEKTMKRYGVNHRFSTSYHPQTSCQVENTNISLKRILEKTIKDNLAIWSRKLDDALWAFRTAYETPTETTPYKLKYGKNYHLPFEIEHRAYWALKNYNLDLITAGEKRIFVSSRFGYKPLSVDSSNQSYSTSTPLTLVGYLVFFRICIVVFFLADYQGSVMSLQVPELSTLAVKLGGLYMAEDDREGASCSMVLDVGVPAELTGTGTARAGETGLLTGGGSRSFSSKEKVFLGVLVKGVKYPPPPLLDSDPSKKRRHTFDASGSLQPPAPQSSAWKMTDTRKAPSSSSKQQSGPHAEQPVEDIPMPDTANISELEDTDSAHLPKIKPRSEWLKPILEEDGPETPEPDWSSPTNDLPEPENNWANALTKSYKDLEENKLLWKTGDMGRRNSASLI</sequence>
<dbReference type="GO" id="GO:0003964">
    <property type="term" value="F:RNA-directed DNA polymerase activity"/>
    <property type="evidence" value="ECO:0007669"/>
    <property type="project" value="UniProtKB-KW"/>
</dbReference>
<evidence type="ECO:0000256" key="1">
    <source>
        <dbReference type="SAM" id="MobiDB-lite"/>
    </source>
</evidence>
<feature type="compositionally biased region" description="Polar residues" evidence="1">
    <location>
        <begin position="396"/>
        <end position="406"/>
    </location>
</feature>
<protein>
    <submittedName>
        <fullName evidence="3">Reverse transcriptase domain-containing protein</fullName>
    </submittedName>
</protein>
<organism evidence="3 4">
    <name type="scientific">Tanacetum coccineum</name>
    <dbReference type="NCBI Taxonomy" id="301880"/>
    <lineage>
        <taxon>Eukaryota</taxon>
        <taxon>Viridiplantae</taxon>
        <taxon>Streptophyta</taxon>
        <taxon>Embryophyta</taxon>
        <taxon>Tracheophyta</taxon>
        <taxon>Spermatophyta</taxon>
        <taxon>Magnoliopsida</taxon>
        <taxon>eudicotyledons</taxon>
        <taxon>Gunneridae</taxon>
        <taxon>Pentapetalae</taxon>
        <taxon>asterids</taxon>
        <taxon>campanulids</taxon>
        <taxon>Asterales</taxon>
        <taxon>Asteraceae</taxon>
        <taxon>Asteroideae</taxon>
        <taxon>Anthemideae</taxon>
        <taxon>Anthemidinae</taxon>
        <taxon>Tanacetum</taxon>
    </lineage>
</organism>
<name>A0ABQ4ZCU6_9ASTR</name>
<accession>A0ABQ4ZCU6</accession>
<dbReference type="PROSITE" id="PS50994">
    <property type="entry name" value="INTEGRASE"/>
    <property type="match status" value="1"/>
</dbReference>
<evidence type="ECO:0000313" key="4">
    <source>
        <dbReference type="Proteomes" id="UP001151760"/>
    </source>
</evidence>
<dbReference type="InterPro" id="IPR036397">
    <property type="entry name" value="RNaseH_sf"/>
</dbReference>
<feature type="region of interest" description="Disordered" evidence="1">
    <location>
        <begin position="356"/>
        <end position="474"/>
    </location>
</feature>
<proteinExistence type="predicted"/>
<dbReference type="InterPro" id="IPR050951">
    <property type="entry name" value="Retrovirus_Pol_polyprotein"/>
</dbReference>
<feature type="compositionally biased region" description="Polar residues" evidence="1">
    <location>
        <begin position="374"/>
        <end position="388"/>
    </location>
</feature>
<gene>
    <name evidence="3" type="ORF">Tco_0770650</name>
</gene>
<dbReference type="InterPro" id="IPR001584">
    <property type="entry name" value="Integrase_cat-core"/>
</dbReference>
<dbReference type="EMBL" id="BQNB010011242">
    <property type="protein sequence ID" value="GJS88014.1"/>
    <property type="molecule type" value="Genomic_DNA"/>
</dbReference>
<feature type="domain" description="Integrase catalytic" evidence="2">
    <location>
        <begin position="94"/>
        <end position="204"/>
    </location>
</feature>